<comment type="similarity">
    <text evidence="2">Belongs to the universal ribosomal protein uS17 family.</text>
</comment>
<proteinExistence type="inferred from homology"/>
<dbReference type="Proteomes" id="UP000195557">
    <property type="component" value="Unassembled WGS sequence"/>
</dbReference>
<dbReference type="InterPro" id="IPR000266">
    <property type="entry name" value="Ribosomal_uS17"/>
</dbReference>
<evidence type="ECO:0000256" key="2">
    <source>
        <dbReference type="ARBA" id="ARBA00010254"/>
    </source>
</evidence>
<dbReference type="PANTHER" id="PTHR10744">
    <property type="entry name" value="40S RIBOSOMAL PROTEIN S11 FAMILY MEMBER"/>
    <property type="match status" value="1"/>
</dbReference>
<dbReference type="GO" id="GO:1990904">
    <property type="term" value="C:ribonucleoprotein complex"/>
    <property type="evidence" value="ECO:0007669"/>
    <property type="project" value="UniProtKB-KW"/>
</dbReference>
<name>A0A1Y5I9X4_OSTTA</name>
<keyword evidence="6" id="KW-0687">Ribonucleoprotein</keyword>
<dbReference type="GO" id="GO:0003735">
    <property type="term" value="F:structural constituent of ribosome"/>
    <property type="evidence" value="ECO:0007669"/>
    <property type="project" value="InterPro"/>
</dbReference>
<feature type="compositionally biased region" description="Basic and acidic residues" evidence="8">
    <location>
        <begin position="140"/>
        <end position="161"/>
    </location>
</feature>
<dbReference type="PANTHER" id="PTHR10744:SF1">
    <property type="entry name" value="SMALL RIBOSOMAL SUBUNIT PROTEIN US17M"/>
    <property type="match status" value="1"/>
</dbReference>
<dbReference type="eggNOG" id="KOG1740">
    <property type="taxonomic scope" value="Eukaryota"/>
</dbReference>
<evidence type="ECO:0000256" key="5">
    <source>
        <dbReference type="ARBA" id="ARBA00022980"/>
    </source>
</evidence>
<feature type="region of interest" description="Disordered" evidence="8">
    <location>
        <begin position="137"/>
        <end position="161"/>
    </location>
</feature>
<dbReference type="Gene3D" id="2.40.50.140">
    <property type="entry name" value="Nucleic acid-binding proteins"/>
    <property type="match status" value="1"/>
</dbReference>
<dbReference type="EMBL" id="KZ155793">
    <property type="protein sequence ID" value="OUS45024.1"/>
    <property type="molecule type" value="Genomic_DNA"/>
</dbReference>
<protein>
    <recommendedName>
        <fullName evidence="7">Small ribosomal subunit protein uS17c</fullName>
    </recommendedName>
</protein>
<dbReference type="InterPro" id="IPR019984">
    <property type="entry name" value="Ribosomal_uS17_bact/chlr"/>
</dbReference>
<evidence type="ECO:0000256" key="3">
    <source>
        <dbReference type="ARBA" id="ARBA00022730"/>
    </source>
</evidence>
<evidence type="ECO:0000256" key="1">
    <source>
        <dbReference type="ARBA" id="ARBA00002932"/>
    </source>
</evidence>
<evidence type="ECO:0000256" key="4">
    <source>
        <dbReference type="ARBA" id="ARBA00022884"/>
    </source>
</evidence>
<dbReference type="NCBIfam" id="NF004123">
    <property type="entry name" value="PRK05610.1"/>
    <property type="match status" value="1"/>
</dbReference>
<dbReference type="GO" id="GO:0019843">
    <property type="term" value="F:rRNA binding"/>
    <property type="evidence" value="ECO:0007669"/>
    <property type="project" value="UniProtKB-KW"/>
</dbReference>
<dbReference type="CDD" id="cd00364">
    <property type="entry name" value="Ribosomal_uS17"/>
    <property type="match status" value="1"/>
</dbReference>
<dbReference type="GO" id="GO:0005840">
    <property type="term" value="C:ribosome"/>
    <property type="evidence" value="ECO:0007669"/>
    <property type="project" value="UniProtKB-KW"/>
</dbReference>
<keyword evidence="5 9" id="KW-0689">Ribosomal protein</keyword>
<dbReference type="GO" id="GO:0005739">
    <property type="term" value="C:mitochondrion"/>
    <property type="evidence" value="ECO:0007669"/>
    <property type="project" value="TreeGrafter"/>
</dbReference>
<dbReference type="NCBIfam" id="TIGR03635">
    <property type="entry name" value="uS17_bact"/>
    <property type="match status" value="1"/>
</dbReference>
<evidence type="ECO:0000313" key="9">
    <source>
        <dbReference type="EMBL" id="OUS45024.1"/>
    </source>
</evidence>
<feature type="non-terminal residue" evidence="9">
    <location>
        <position position="1"/>
    </location>
</feature>
<gene>
    <name evidence="9" type="ORF">BE221DRAFT_82285</name>
</gene>
<accession>A0A1Y5I9X4</accession>
<organism evidence="9">
    <name type="scientific">Ostreococcus tauri</name>
    <name type="common">Marine green alga</name>
    <dbReference type="NCBI Taxonomy" id="70448"/>
    <lineage>
        <taxon>Eukaryota</taxon>
        <taxon>Viridiplantae</taxon>
        <taxon>Chlorophyta</taxon>
        <taxon>Mamiellophyceae</taxon>
        <taxon>Mamiellales</taxon>
        <taxon>Bathycoccaceae</taxon>
        <taxon>Ostreococcus</taxon>
    </lineage>
</organism>
<dbReference type="HAMAP" id="MF_01345_B">
    <property type="entry name" value="Ribosomal_uS17_B"/>
    <property type="match status" value="1"/>
</dbReference>
<evidence type="ECO:0000256" key="7">
    <source>
        <dbReference type="ARBA" id="ARBA00035251"/>
    </source>
</evidence>
<dbReference type="PRINTS" id="PR00973">
    <property type="entry name" value="RIBOSOMALS17"/>
</dbReference>
<dbReference type="SUPFAM" id="SSF50249">
    <property type="entry name" value="Nucleic acid-binding proteins"/>
    <property type="match status" value="1"/>
</dbReference>
<dbReference type="InterPro" id="IPR012340">
    <property type="entry name" value="NA-bd_OB-fold"/>
</dbReference>
<keyword evidence="3" id="KW-0699">rRNA-binding</keyword>
<dbReference type="AlphaFoldDB" id="A0A1Y5I9X4"/>
<evidence type="ECO:0000256" key="8">
    <source>
        <dbReference type="SAM" id="MobiDB-lite"/>
    </source>
</evidence>
<dbReference type="GO" id="GO:0006412">
    <property type="term" value="P:translation"/>
    <property type="evidence" value="ECO:0007669"/>
    <property type="project" value="InterPro"/>
</dbReference>
<keyword evidence="4" id="KW-0694">RNA-binding</keyword>
<comment type="function">
    <text evidence="1">One of the primary rRNA binding proteins, it binds specifically to the 5'-end of 16S ribosomal RNA.</text>
</comment>
<sequence>TSQRRHSRARTSTAMFAAATTRHQFTTSTVAVKTPTTPARATRATGITAAAQTLEGVVVSQSGAKSKVVLVERKVPHPKYIKRVNASKKFMFHDENDGCKVGDRVEISACRPMSRKKRFQLNKVVYACKTDVDCPPQRGLADERRARGRRETSIRDVWRKP</sequence>
<dbReference type="Pfam" id="PF00366">
    <property type="entry name" value="Ribosomal_S17"/>
    <property type="match status" value="1"/>
</dbReference>
<evidence type="ECO:0000256" key="6">
    <source>
        <dbReference type="ARBA" id="ARBA00023274"/>
    </source>
</evidence>
<reference evidence="9" key="1">
    <citation type="submission" date="2017-04" db="EMBL/GenBank/DDBJ databases">
        <title>Population genomics of picophytoplankton unveils novel chromosome hypervariability.</title>
        <authorList>
            <consortium name="DOE Joint Genome Institute"/>
            <person name="Blanc-Mathieu R."/>
            <person name="Krasovec M."/>
            <person name="Hebrard M."/>
            <person name="Yau S."/>
            <person name="Desgranges E."/>
            <person name="Martin J."/>
            <person name="Schackwitz W."/>
            <person name="Kuo A."/>
            <person name="Salin G."/>
            <person name="Donnadieu C."/>
            <person name="Desdevises Y."/>
            <person name="Sanchez-Ferandin S."/>
            <person name="Moreau H."/>
            <person name="Rivals E."/>
            <person name="Grigoriev I.V."/>
            <person name="Grimsley N."/>
            <person name="Eyre-Walker A."/>
            <person name="Piganeau G."/>
        </authorList>
    </citation>
    <scope>NUCLEOTIDE SEQUENCE [LARGE SCALE GENOMIC DNA]</scope>
    <source>
        <strain evidence="9">RCC 1115</strain>
    </source>
</reference>